<feature type="coiled-coil region" evidence="5">
    <location>
        <begin position="3151"/>
        <end position="3263"/>
    </location>
</feature>
<feature type="region of interest" description="Disordered" evidence="6">
    <location>
        <begin position="2661"/>
        <end position="2687"/>
    </location>
</feature>
<feature type="domain" description="DUF4114" evidence="10">
    <location>
        <begin position="322"/>
        <end position="405"/>
    </location>
</feature>
<evidence type="ECO:0000259" key="10">
    <source>
        <dbReference type="Pfam" id="PF13448"/>
    </source>
</evidence>
<feature type="coiled-coil region" evidence="5">
    <location>
        <begin position="3026"/>
        <end position="3053"/>
    </location>
</feature>
<dbReference type="SUPFAM" id="SSF52743">
    <property type="entry name" value="Subtilisin-like"/>
    <property type="match status" value="1"/>
</dbReference>
<keyword evidence="12" id="KW-1185">Reference proteome</keyword>
<keyword evidence="7" id="KW-0472">Membrane</keyword>
<feature type="coiled-coil region" evidence="5">
    <location>
        <begin position="1680"/>
        <end position="1721"/>
    </location>
</feature>
<keyword evidence="7" id="KW-1133">Transmembrane helix</keyword>
<evidence type="ECO:0000259" key="8">
    <source>
        <dbReference type="Pfam" id="PF00082"/>
    </source>
</evidence>
<evidence type="ECO:0000256" key="2">
    <source>
        <dbReference type="ARBA" id="ARBA00010701"/>
    </source>
</evidence>
<comment type="caution">
    <text evidence="11">The sequence shown here is derived from an EMBL/GenBank/DDBJ whole genome shotgun (WGS) entry which is preliminary data.</text>
</comment>
<organism evidence="11 12">
    <name type="scientific">Roseofilum acuticapitatum BLCC-M154</name>
    <dbReference type="NCBI Taxonomy" id="3022444"/>
    <lineage>
        <taxon>Bacteria</taxon>
        <taxon>Bacillati</taxon>
        <taxon>Cyanobacteriota</taxon>
        <taxon>Cyanophyceae</taxon>
        <taxon>Desertifilales</taxon>
        <taxon>Desertifilaceae</taxon>
        <taxon>Roseofilum</taxon>
        <taxon>Roseofilum acuticapitatum</taxon>
    </lineage>
</organism>
<feature type="coiled-coil region" evidence="5">
    <location>
        <begin position="2213"/>
        <end position="2334"/>
    </location>
</feature>
<comment type="similarity">
    <text evidence="4">Belongs to the peptidase S8 family.</text>
</comment>
<feature type="region of interest" description="Disordered" evidence="6">
    <location>
        <begin position="68"/>
        <end position="89"/>
    </location>
</feature>
<feature type="coiled-coil region" evidence="5">
    <location>
        <begin position="1123"/>
        <end position="1217"/>
    </location>
</feature>
<feature type="transmembrane region" description="Helical" evidence="7">
    <location>
        <begin position="3510"/>
        <end position="3529"/>
    </location>
</feature>
<feature type="coiled-coil region" evidence="5">
    <location>
        <begin position="1972"/>
        <end position="2020"/>
    </location>
</feature>
<feature type="compositionally biased region" description="Polar residues" evidence="6">
    <location>
        <begin position="743"/>
        <end position="752"/>
    </location>
</feature>
<gene>
    <name evidence="11" type="ORF">PMG71_10140</name>
</gene>
<sequence>MCIYRGLTPCHSSTGLEKKSPKTSNPQDSQTFILEPILTPSGIVDGLEETPDVPDVDSFDVPELDTDLIEETDTPETQEVEPDANTGEEIDTAEVTNLIPDEDIEEIEFITDLPTEQDTEPNEVIDTESEVDGSPEQVVAQAATPDATDEEEISFITADETEADETLETSEEPEEMIEELRRGERPFAPTGTFTVGETGEVEIEYLFDGGKYQGEVAFFSLEGMEDLEPGSEAFIQEAAARALGIEPTETPSDVGAGSTTDSSIDPDLGEPAPTDTDFPAENTSKLGHIVISDKTEGAKFEGVLGESNWNQGEFAGVKTVQMRPGDTFGIMLVPNKSVQQVFDNPSIGGSGRPLFSLSTANPDDGFHIGQIADVTGDGNTFVMEDIRVDGKSDYDYNDIIFRIKGATGKAVHLDDVIDIENDWRETELGQEILDYIKPEPIEVISEIESVVLDPEEPESVIELSEIFAAPEDETVTYELVEGGDVTEPLPDDVPVIPGIEDTEPTETEASASLEGDRLQINPQPETDITEISEIAVRAVSETGESAIHTLEVVNNTVSEESVEALNTGLEKVQEALNENPDNLIEVLENPELLPVVEEVFTQLEDNFGTIYNVLERPDILEKVGIAPEAAETFNAIIDNPEIGELFGLPGSLQEAFTNEDFTQWDNYLINAQDAASLILPDTPDVPVAFIDFAGDHGEDVTEVFESVNPHNEYETLGIEGNNWAQQLIAYVDSLRDDAGLPTTTDIANTNNPVGAGSATIPNTNPNLPEPALSPTINGDNITGENVTRVGADNANHPVGAGSPTIPNTNPNLPEPALSPTINAGHDIGESTTGNVRGIVNLSFDLTQIDDQGQITTRYQLTPEEQLALQYARDNNVLLVVASGNTGDAMSALGQAADEFDNIITVGAVNSTEEVADYSSRGETLTLVAPGGEHKHDPDAFVGTSRATSYVTGAASLVWQANPDLSYQQVKEILVQTAKDLGEEGWDTESGAGLLNVTEAVLMAGLIAPEEVVKSEDIEITSFTGEGRVITQTRAAGEATEQAIQSLTATQNQLLQQWQTLSDLGNPDLSLEDLQKALEEQKEQALERYQQTDTDAAISLAESEQLAEALALATRHHQLELGRLQTLQTRQQELNEQLAALKAEREQAVEGNAEQIELLEEAIAQSKEAVKEALAKLQYQLVDPDTLLADPNAVQAEIDKLKAKIAQYQQKSAALRATASSFYQQGAQHRQTQKHHTHLAHNSWATTRGFCGRILRKRDTAQYNHHMAIANQAGKNAYSADSQGHVLSTNAAKVEQLTAQMNHQTDVLSGYQQLLENNNQLLAQVTGESQDAHQILKALQEQAAQKTQLAEKYWQQAALAEQRRKQNQDTANHHNNLSRRWEVVGRGGRCGVQPIHGWRHYPEHIAPRDQAQHQANVSENERRVFEQWARQAQMEADNLNQQARALAERVADWPELKQGIQYEINANEQKLQAEEDLLALQTPVQRQQLETLDLQIQQAEEELAKLEGEQLPSQEDKANATETRLTDLQEQSTANREERKTTQKDLQTFLETYGYLLPYPERLQAIKKQIQQLEDEKIRAQELLIQLSNAITTNPDLVQQFEAVQAYISDIDEQLDWAKLQEDQINWSAPQSPQRLALAKLIEELKNRRDDLPETNSLPLQEYIDFLREMENRSTSFLNGFDDLQERLDAAQEQQTDANETLERLQGEYRELGLEKAAIEEEKLIGKQVELANLPEDKARFTAIQAINAEADLEDAIALKEQQIADTNTAIRTTQEEIKILEHHLAQSEQDKVVQEDLISDKEAQIADLETEKQGLEAQKTAQENQLANQQQALDILKTELSEIEDKIAELEDDIAANESNIKDLQAQRETHEEERDYFQATLDEINERIADKEVEIADKYREIELTDNYLRQMNTEVERLQNRVTVLNEADALESDYQNAADAWQEALDNQVTATEELVEIRKQGEQDRQALLELQSDLAETQTNLAEVTAQQEELQAEVADAQKDLAFTQHQLRTQELQLHSLRAQDAPLRSAEGYYYGQAQYHRQHMWYWNGHTYAYHGGHAAAYRHNLQKASRLAEQRNNNWPKIQETEAKIAELKGEIPPKTAVVNEKQAALAEVTPKVTQLTAEVAGIEGDMAPIVARLKPLQEAEKAKLAAFQNAVNEATDAADELAETTSEQAEALQRMISFGVLGTESDVDFFATEVEPKVNEFIEQLESRTSELTAELDNLNGVIADWEDELNQTTDEVSREALTELIAETTEQRDRLLTRQNDNNDIIAALTTRLEEATNAIQPLRQQQELEIRQQLDTNDERLAALERQLETEEATETALSEDTILAYAQLGDRLRQDLGDAAKVWTEQLLEGHAQTKEIGASQQELSQSVDDLVAYIEENLGKIDGERDRTLANLRDAITTLEVAAPRFDELEQGQTTLTQEIDKLKQWIEQDAKLWEEIAPIAERYGAESEELEAYQQQYEIYKQQDEARAQQYEAQRHQHQMNANHWNGQIRTWGIARYESVRALTVYNRGGHWRNMVINQFNQLRSIYGGQALGWLMYGSMNVPVYGWVHNHHAEAQRNAAQHAANVAAQQRDASLQLPTAKAHRAKFLNNTPENGTAIDILQAEAEINSQKYNNQLAQVSAELAQTNAQASAALAQADWYEKRAADHWQRSRKNGPTWTERRKTWKRGKSGKKKEHWVTLTHIDHDWILWDTYTKYAQQLREQAVRQLVTTDNQSQQQERLKPLAEQWASTVNAVNAAEPSITASRNLVEQLEASREQIPAAKEALQQLEDILPEVEQQLAQAQKEADEYNAKVLAEWKELEANDSQYLPMVEDILKKRGALNRKSQELQHQLADVEQWVERQTVALTTETEEVNRLREDLIAQREILSEQIAQSSGNVDLQTKQAQLQNALGLLDNKATVLQQQQRAFSQKRTLLTAEHEVILAEQRLLDAYLTSPGDLEQLQKQLTDARAALAEAQRLAEQAEASSGALTAPLQEMQADLLAQNDEHLRAAREHQQILRDLLEATELNANYTLQAAQKQREVNDLEFQIQQRLQEMIINGNKEAEHLLNVAMHNDMATAAEIYYRDYNDIASDTGGSCAGGIARPEDRALANRYYHEMMVNRQLQQRAQAQANHFGHLKRTAEAQKNVLQAQQNTAAKMLKDINDRIAETQEEREQKQQELAVAQARLDGITRIREQTEQTFITLINLEQLNLAQAQLEQTIATQRQEDIEKAVEERLEREAIELERQRLEARAKLEQLEQLQAEDALLQGVNAVRSEVGLDGVDGDFDPVQVQSQMAALLTQLKDLEQQQPDLPDDLKVLLAEAEGDIHQALQGEEAANIQGNLFKVMAGLIGQVQHYKADINRIELEEQWDIALLQTAEQDVQKASKDFLKELERMEQLDGEKQTLDPLYLETLNKVALAEQAVDISNELAQQSKEMLEQIIEQRVAERKARKKYFWNSTLGLISQVMTVLSTIVSILSVSFPVLIPFAIGLSLATAGITAIQAVMNGDWLGGIFSVVMAGLNAVTMGMSNTLTAGAKLALQSLQSLAAGAFSGARSIMSGESILGFLQILGSIASVASAGVGGLVKNLSATTQKVMLSVVQSLEKAPQMIYGGIKAIQNGDWLNAISNIFNAVLSVGQSFAGNFNSTLSKVLEVTGKAGNTGLALAGVIKDGGIEGLLSGLNSILNIWKDDLVGLVDKISGKDECCVPCEPCIEDNSQNEEIDGNDISETIAVDTSQLQAQMDGHGDILYYKHPQTGNRYNIDASGNIIGGCFTIGNTGKTAKWTTDHPIDPSKPTKIIVHGYRDTGNDRWVKDMADAYRQKNPGDNVVIIDWGEVSNNWLNRILPLHYGGAAKATKDVGLGVSQILSEMGINLDKTTVIGHSLGAQVAGYVAQNLKETWDGSLKVIALDPAGPMFEREHILWGSRPSAEGRLDPNDGDITVIRTTNFLGVGNTNNVLGQGNPEVGDRNVYLSDSAMSQYRKFSDYFINILGGAGNHQVAYRFWIDQINNKTDNLYNTLPNGSYDLSP</sequence>
<keyword evidence="3" id="KW-0964">Secreted</keyword>
<feature type="coiled-coil region" evidence="5">
    <location>
        <begin position="2768"/>
        <end position="2848"/>
    </location>
</feature>
<dbReference type="Proteomes" id="UP001235303">
    <property type="component" value="Unassembled WGS sequence"/>
</dbReference>
<dbReference type="EMBL" id="JAQOSP010000067">
    <property type="protein sequence ID" value="MDJ1169786.1"/>
    <property type="molecule type" value="Genomic_DNA"/>
</dbReference>
<evidence type="ECO:0000256" key="1">
    <source>
        <dbReference type="ARBA" id="ARBA00004613"/>
    </source>
</evidence>
<dbReference type="Pfam" id="PF00151">
    <property type="entry name" value="Lipase"/>
    <property type="match status" value="1"/>
</dbReference>
<feature type="compositionally biased region" description="Polar residues" evidence="6">
    <location>
        <begin position="774"/>
        <end position="785"/>
    </location>
</feature>
<dbReference type="Pfam" id="PF00082">
    <property type="entry name" value="Peptidase_S8"/>
    <property type="match status" value="1"/>
</dbReference>
<dbReference type="Gene3D" id="3.40.50.1820">
    <property type="entry name" value="alpha/beta hydrolase"/>
    <property type="match status" value="1"/>
</dbReference>
<accession>A0ABT7ASA0</accession>
<dbReference type="InterPro" id="IPR036852">
    <property type="entry name" value="Peptidase_S8/S53_dom_sf"/>
</dbReference>
<feature type="domain" description="Lipase" evidence="9">
    <location>
        <begin position="3793"/>
        <end position="3948"/>
    </location>
</feature>
<dbReference type="SUPFAM" id="SSF53474">
    <property type="entry name" value="alpha/beta-Hydrolases"/>
    <property type="match status" value="1"/>
</dbReference>
<evidence type="ECO:0000256" key="3">
    <source>
        <dbReference type="ARBA" id="ARBA00022525"/>
    </source>
</evidence>
<evidence type="ECO:0000256" key="5">
    <source>
        <dbReference type="SAM" id="Coils"/>
    </source>
</evidence>
<dbReference type="Gene3D" id="3.40.50.200">
    <property type="entry name" value="Peptidase S8/S53 domain"/>
    <property type="match status" value="1"/>
</dbReference>
<feature type="coiled-coil region" evidence="5">
    <location>
        <begin position="2459"/>
        <end position="2497"/>
    </location>
</feature>
<dbReference type="InterPro" id="IPR025193">
    <property type="entry name" value="DUF4114"/>
</dbReference>
<comment type="similarity">
    <text evidence="2">Belongs to the AB hydrolase superfamily. Lipase family.</text>
</comment>
<comment type="subcellular location">
    <subcellularLocation>
        <location evidence="1">Secreted</location>
    </subcellularLocation>
</comment>
<dbReference type="RefSeq" id="WP_283753544.1">
    <property type="nucleotide sequence ID" value="NZ_JAQOSP010000067.1"/>
</dbReference>
<evidence type="ECO:0000256" key="6">
    <source>
        <dbReference type="SAM" id="MobiDB-lite"/>
    </source>
</evidence>
<evidence type="ECO:0000259" key="9">
    <source>
        <dbReference type="Pfam" id="PF00151"/>
    </source>
</evidence>
<dbReference type="PANTHER" id="PTHR11610:SF173">
    <property type="entry name" value="LIPASE DOMAIN-CONTAINING PROTEIN-RELATED"/>
    <property type="match status" value="1"/>
</dbReference>
<feature type="region of interest" description="Disordered" evidence="6">
    <location>
        <begin position="743"/>
        <end position="793"/>
    </location>
</feature>
<feature type="region of interest" description="Disordered" evidence="6">
    <location>
        <begin position="246"/>
        <end position="283"/>
    </location>
</feature>
<protein>
    <submittedName>
        <fullName evidence="11">S8 family serine peptidase</fullName>
    </submittedName>
</protein>
<reference evidence="11 12" key="1">
    <citation type="submission" date="2023-01" db="EMBL/GenBank/DDBJ databases">
        <title>Novel diversity within Roseofilum (Cyanobacteria; Desertifilaceae) from marine benthic mats with descriptions of four novel species.</title>
        <authorList>
            <person name="Wang Y."/>
            <person name="Berthold D.E."/>
            <person name="Hu J."/>
            <person name="Lefler F.W."/>
            <person name="Laughinghouse H.D. IV."/>
        </authorList>
    </citation>
    <scope>NUCLEOTIDE SEQUENCE [LARGE SCALE GENOMIC DNA]</scope>
    <source>
        <strain evidence="11 12">BLCC-M154</strain>
    </source>
</reference>
<dbReference type="Pfam" id="PF13448">
    <property type="entry name" value="DUF4114"/>
    <property type="match status" value="1"/>
</dbReference>
<feature type="transmembrane region" description="Helical" evidence="7">
    <location>
        <begin position="3455"/>
        <end position="3478"/>
    </location>
</feature>
<evidence type="ECO:0000256" key="4">
    <source>
        <dbReference type="PROSITE-ProRule" id="PRU01240"/>
    </source>
</evidence>
<feature type="coiled-coil region" evidence="5">
    <location>
        <begin position="1562"/>
        <end position="1589"/>
    </location>
</feature>
<dbReference type="InterPro" id="IPR000209">
    <property type="entry name" value="Peptidase_S8/S53_dom"/>
</dbReference>
<keyword evidence="7" id="KW-0812">Transmembrane</keyword>
<dbReference type="PROSITE" id="PS51892">
    <property type="entry name" value="SUBTILASE"/>
    <property type="match status" value="1"/>
</dbReference>
<feature type="domain" description="Peptidase S8/S53" evidence="8">
    <location>
        <begin position="860"/>
        <end position="992"/>
    </location>
</feature>
<feature type="coiled-coil region" evidence="5">
    <location>
        <begin position="2618"/>
        <end position="2652"/>
    </location>
</feature>
<feature type="region of interest" description="Disordered" evidence="6">
    <location>
        <begin position="1505"/>
        <end position="1542"/>
    </location>
</feature>
<evidence type="ECO:0000313" key="12">
    <source>
        <dbReference type="Proteomes" id="UP001235303"/>
    </source>
</evidence>
<keyword evidence="5" id="KW-0175">Coiled coil</keyword>
<dbReference type="PANTHER" id="PTHR11610">
    <property type="entry name" value="LIPASE"/>
    <property type="match status" value="1"/>
</dbReference>
<feature type="region of interest" description="Disordered" evidence="6">
    <location>
        <begin position="1"/>
        <end position="29"/>
    </location>
</feature>
<feature type="coiled-coil region" evidence="5">
    <location>
        <begin position="1756"/>
        <end position="1930"/>
    </location>
</feature>
<feature type="transmembrane region" description="Helical" evidence="7">
    <location>
        <begin position="3485"/>
        <end position="3504"/>
    </location>
</feature>
<dbReference type="InterPro" id="IPR000734">
    <property type="entry name" value="TAG_lipase"/>
</dbReference>
<evidence type="ECO:0000256" key="7">
    <source>
        <dbReference type="SAM" id="Phobius"/>
    </source>
</evidence>
<name>A0ABT7ASA0_9CYAN</name>
<proteinExistence type="inferred from homology"/>
<feature type="compositionally biased region" description="Basic and acidic residues" evidence="6">
    <location>
        <begin position="1505"/>
        <end position="1526"/>
    </location>
</feature>
<dbReference type="Gene3D" id="1.20.5.340">
    <property type="match status" value="1"/>
</dbReference>
<dbReference type="InterPro" id="IPR029058">
    <property type="entry name" value="AB_hydrolase_fold"/>
</dbReference>
<feature type="coiled-coil region" evidence="5">
    <location>
        <begin position="2956"/>
        <end position="2983"/>
    </location>
</feature>
<comment type="caution">
    <text evidence="4">Lacks conserved residue(s) required for the propagation of feature annotation.</text>
</comment>
<dbReference type="InterPro" id="IPR013818">
    <property type="entry name" value="Lipase"/>
</dbReference>
<evidence type="ECO:0000313" key="11">
    <source>
        <dbReference type="EMBL" id="MDJ1169786.1"/>
    </source>
</evidence>
<feature type="transmembrane region" description="Helical" evidence="7">
    <location>
        <begin position="3564"/>
        <end position="3586"/>
    </location>
</feature>